<proteinExistence type="predicted"/>
<dbReference type="EMBL" id="FNJL01000022">
    <property type="protein sequence ID" value="SDP70124.1"/>
    <property type="molecule type" value="Genomic_DNA"/>
</dbReference>
<dbReference type="AlphaFoldDB" id="A0A1H0UV95"/>
<dbReference type="Proteomes" id="UP000199317">
    <property type="component" value="Unassembled WGS sequence"/>
</dbReference>
<protein>
    <submittedName>
        <fullName evidence="1">Uncharacterized protein</fullName>
    </submittedName>
</protein>
<organism evidence="1 2">
    <name type="scientific">Paracidovorax cattleyae</name>
    <dbReference type="NCBI Taxonomy" id="80868"/>
    <lineage>
        <taxon>Bacteria</taxon>
        <taxon>Pseudomonadati</taxon>
        <taxon>Pseudomonadota</taxon>
        <taxon>Betaproteobacteria</taxon>
        <taxon>Burkholderiales</taxon>
        <taxon>Comamonadaceae</taxon>
        <taxon>Paracidovorax</taxon>
    </lineage>
</organism>
<accession>A0A1H0UV95</accession>
<evidence type="ECO:0000313" key="1">
    <source>
        <dbReference type="EMBL" id="SDP70124.1"/>
    </source>
</evidence>
<keyword evidence="2" id="KW-1185">Reference proteome</keyword>
<reference evidence="2" key="1">
    <citation type="submission" date="2016-10" db="EMBL/GenBank/DDBJ databases">
        <authorList>
            <person name="Varghese N."/>
            <person name="Submissions S."/>
        </authorList>
    </citation>
    <scope>NUCLEOTIDE SEQUENCE [LARGE SCALE GENOMIC DNA]</scope>
    <source>
        <strain evidence="2">DSM 17101</strain>
    </source>
</reference>
<name>A0A1H0UV95_9BURK</name>
<gene>
    <name evidence="1" type="ORF">SAMN04489708_1221</name>
</gene>
<evidence type="ECO:0000313" key="2">
    <source>
        <dbReference type="Proteomes" id="UP000199317"/>
    </source>
</evidence>
<sequence>MTINAAAAKTPKFNSFTKKSTPLRIGIAFKIDNGIIIKIKGINMTKLNAATEILTEGEPSLRSVID</sequence>